<proteinExistence type="predicted"/>
<keyword evidence="2" id="KW-1185">Reference proteome</keyword>
<dbReference type="PANTHER" id="PTHR18901">
    <property type="entry name" value="2-DEOXYGLUCOSE-6-PHOSPHATE PHOSPHATASE 2"/>
    <property type="match status" value="1"/>
</dbReference>
<dbReference type="PRINTS" id="PR00413">
    <property type="entry name" value="HADHALOGNASE"/>
</dbReference>
<dbReference type="PANTHER" id="PTHR18901:SF38">
    <property type="entry name" value="PSEUDOURIDINE-5'-PHOSPHATASE"/>
    <property type="match status" value="1"/>
</dbReference>
<organism evidence="1 2">
    <name type="scientific">Extibacter muris</name>
    <dbReference type="NCBI Taxonomy" id="1796622"/>
    <lineage>
        <taxon>Bacteria</taxon>
        <taxon>Bacillati</taxon>
        <taxon>Bacillota</taxon>
        <taxon>Clostridia</taxon>
        <taxon>Lachnospirales</taxon>
        <taxon>Lachnospiraceae</taxon>
        <taxon>Extibacter</taxon>
    </lineage>
</organism>
<dbReference type="InterPro" id="IPR023214">
    <property type="entry name" value="HAD_sf"/>
</dbReference>
<dbReference type="Gene3D" id="1.10.150.240">
    <property type="entry name" value="Putative phosphatase, domain 2"/>
    <property type="match status" value="1"/>
</dbReference>
<dbReference type="GO" id="GO:0016791">
    <property type="term" value="F:phosphatase activity"/>
    <property type="evidence" value="ECO:0007669"/>
    <property type="project" value="TreeGrafter"/>
</dbReference>
<dbReference type="Pfam" id="PF00702">
    <property type="entry name" value="Hydrolase"/>
    <property type="match status" value="1"/>
</dbReference>
<dbReference type="CDD" id="cd07505">
    <property type="entry name" value="HAD_BPGM-like"/>
    <property type="match status" value="1"/>
</dbReference>
<protein>
    <submittedName>
        <fullName evidence="1">HAD family phosphatase</fullName>
    </submittedName>
</protein>
<dbReference type="Proteomes" id="UP000295710">
    <property type="component" value="Unassembled WGS sequence"/>
</dbReference>
<dbReference type="NCBIfam" id="TIGR01509">
    <property type="entry name" value="HAD-SF-IA-v3"/>
    <property type="match status" value="1"/>
</dbReference>
<gene>
    <name evidence="1" type="ORF">E1963_15220</name>
</gene>
<dbReference type="InterPro" id="IPR036412">
    <property type="entry name" value="HAD-like_sf"/>
</dbReference>
<comment type="caution">
    <text evidence="1">The sequence shown here is derived from an EMBL/GenBank/DDBJ whole genome shotgun (WGS) entry which is preliminary data.</text>
</comment>
<dbReference type="AlphaFoldDB" id="A0A4R4FDK4"/>
<dbReference type="RefSeq" id="WP_132279738.1">
    <property type="nucleotide sequence ID" value="NZ_JAOBST010000015.1"/>
</dbReference>
<evidence type="ECO:0000313" key="1">
    <source>
        <dbReference type="EMBL" id="TDA20803.1"/>
    </source>
</evidence>
<dbReference type="SUPFAM" id="SSF56784">
    <property type="entry name" value="HAD-like"/>
    <property type="match status" value="1"/>
</dbReference>
<dbReference type="InterPro" id="IPR023198">
    <property type="entry name" value="PGP-like_dom2"/>
</dbReference>
<reference evidence="1 2" key="1">
    <citation type="journal article" date="2016" name="Nat. Microbiol.">
        <title>The Mouse Intestinal Bacterial Collection (miBC) provides host-specific insight into cultured diversity and functional potential of the gut microbiota.</title>
        <authorList>
            <person name="Lagkouvardos I."/>
            <person name="Pukall R."/>
            <person name="Abt B."/>
            <person name="Foesel B.U."/>
            <person name="Meier-Kolthoff J.P."/>
            <person name="Kumar N."/>
            <person name="Bresciani A."/>
            <person name="Martinez I."/>
            <person name="Just S."/>
            <person name="Ziegler C."/>
            <person name="Brugiroux S."/>
            <person name="Garzetti D."/>
            <person name="Wenning M."/>
            <person name="Bui T.P."/>
            <person name="Wang J."/>
            <person name="Hugenholtz F."/>
            <person name="Plugge C.M."/>
            <person name="Peterson D.A."/>
            <person name="Hornef M.W."/>
            <person name="Baines J.F."/>
            <person name="Smidt H."/>
            <person name="Walter J."/>
            <person name="Kristiansen K."/>
            <person name="Nielsen H.B."/>
            <person name="Haller D."/>
            <person name="Overmann J."/>
            <person name="Stecher B."/>
            <person name="Clavel T."/>
        </authorList>
    </citation>
    <scope>NUCLEOTIDE SEQUENCE [LARGE SCALE GENOMIC DNA]</scope>
    <source>
        <strain evidence="1 2">DSM 28560</strain>
    </source>
</reference>
<dbReference type="Gene3D" id="3.40.50.1000">
    <property type="entry name" value="HAD superfamily/HAD-like"/>
    <property type="match status" value="1"/>
</dbReference>
<name>A0A4R4FDK4_9FIRM</name>
<dbReference type="EMBL" id="SMMX01000015">
    <property type="protein sequence ID" value="TDA20803.1"/>
    <property type="molecule type" value="Genomic_DNA"/>
</dbReference>
<sequence>MIKGAIFDIDGTLLDSMPVWDEAGERYLKSIGLAAEYGLGGKMFSMTMEEGARYLKEAYRIPDSTAGIVDGINRQIEEFYLYEAELKTGAEEYLNRLEEKSVRLTAATSSDRYLVEAAFVRLGIDRCFDGIFTCSEAGAGKDEPRIYLEAASCMGTKPEETLVFEDALHAIETSAASGFITVGVYDSSSEGQQEEICRKAQMYLKAFRDFDTFWESATTC</sequence>
<dbReference type="SFLD" id="SFLDG01129">
    <property type="entry name" value="C1.5:_HAD__Beta-PGM__Phosphata"/>
    <property type="match status" value="1"/>
</dbReference>
<accession>A0A4R4FDK4</accession>
<dbReference type="SFLD" id="SFLDS00003">
    <property type="entry name" value="Haloacid_Dehalogenase"/>
    <property type="match status" value="1"/>
</dbReference>
<dbReference type="InterPro" id="IPR006439">
    <property type="entry name" value="HAD-SF_hydro_IA"/>
</dbReference>
<evidence type="ECO:0000313" key="2">
    <source>
        <dbReference type="Proteomes" id="UP000295710"/>
    </source>
</evidence>